<comment type="caution">
    <text evidence="3">The sequence shown here is derived from an EMBL/GenBank/DDBJ whole genome shotgun (WGS) entry which is preliminary data.</text>
</comment>
<feature type="compositionally biased region" description="Pro residues" evidence="1">
    <location>
        <begin position="173"/>
        <end position="183"/>
    </location>
</feature>
<dbReference type="RefSeq" id="WP_070355162.1">
    <property type="nucleotide sequence ID" value="NZ_CP043474.1"/>
</dbReference>
<protein>
    <recommendedName>
        <fullName evidence="5">Serine/threonine protein kinase</fullName>
    </recommendedName>
</protein>
<name>A0A1E8PZE7_9MYCO</name>
<dbReference type="AlphaFoldDB" id="A0A1E8PZE7"/>
<gene>
    <name evidence="3" type="ORF">BEL07_21830</name>
</gene>
<keyword evidence="4" id="KW-1185">Reference proteome</keyword>
<dbReference type="EMBL" id="MCHX01000060">
    <property type="protein sequence ID" value="OFJ51653.1"/>
    <property type="molecule type" value="Genomic_DNA"/>
</dbReference>
<feature type="compositionally biased region" description="Low complexity" evidence="1">
    <location>
        <begin position="143"/>
        <end position="172"/>
    </location>
</feature>
<feature type="region of interest" description="Disordered" evidence="1">
    <location>
        <begin position="136"/>
        <end position="183"/>
    </location>
</feature>
<accession>A0A1E8PZE7</accession>
<evidence type="ECO:0000313" key="4">
    <source>
        <dbReference type="Proteomes" id="UP000178953"/>
    </source>
</evidence>
<feature type="chain" id="PRO_5030026988" description="Serine/threonine protein kinase" evidence="2">
    <location>
        <begin position="28"/>
        <end position="183"/>
    </location>
</feature>
<reference evidence="3 4" key="1">
    <citation type="submission" date="2016-09" db="EMBL/GenBank/DDBJ databases">
        <title>genome sequence of Mycobacterium sp. 739 SCH.</title>
        <authorList>
            <person name="Greninger A.L."/>
            <person name="Qin X."/>
            <person name="Jerome K."/>
            <person name="Vora S."/>
            <person name="Quinn K."/>
        </authorList>
    </citation>
    <scope>NUCLEOTIDE SEQUENCE [LARGE SCALE GENOMIC DNA]</scope>
    <source>
        <strain evidence="3 4">SCH</strain>
    </source>
</reference>
<dbReference type="OrthoDB" id="4629248at2"/>
<proteinExistence type="predicted"/>
<evidence type="ECO:0008006" key="5">
    <source>
        <dbReference type="Google" id="ProtNLM"/>
    </source>
</evidence>
<organism evidence="3 4">
    <name type="scientific">Mycolicibacterium grossiae</name>
    <dbReference type="NCBI Taxonomy" id="1552759"/>
    <lineage>
        <taxon>Bacteria</taxon>
        <taxon>Bacillati</taxon>
        <taxon>Actinomycetota</taxon>
        <taxon>Actinomycetes</taxon>
        <taxon>Mycobacteriales</taxon>
        <taxon>Mycobacteriaceae</taxon>
        <taxon>Mycolicibacterium</taxon>
    </lineage>
</organism>
<feature type="signal peptide" evidence="2">
    <location>
        <begin position="1"/>
        <end position="27"/>
    </location>
</feature>
<evidence type="ECO:0000313" key="3">
    <source>
        <dbReference type="EMBL" id="OFJ51653.1"/>
    </source>
</evidence>
<sequence length="183" mass="18456">MPTRQSLATAAGAALLAAAVVTVSSHAAMPRAAAAPESDAQGYVDSTARCASPNTPALFGTTDTSRIAICQSSEGEYQYRGVRVRDGARLILSATRNADGAYLAENGPISYLVTAKSLVVSEDEKVVREEKWVDFHGSGAAGTGSSTPKSGTGTSGTSAPTTTSAPATTSTKLPPPLPAEVGG</sequence>
<dbReference type="Proteomes" id="UP000178953">
    <property type="component" value="Unassembled WGS sequence"/>
</dbReference>
<evidence type="ECO:0000256" key="1">
    <source>
        <dbReference type="SAM" id="MobiDB-lite"/>
    </source>
</evidence>
<keyword evidence="2" id="KW-0732">Signal</keyword>
<evidence type="ECO:0000256" key="2">
    <source>
        <dbReference type="SAM" id="SignalP"/>
    </source>
</evidence>